<reference evidence="3 4" key="1">
    <citation type="submission" date="2019-01" db="EMBL/GenBank/DDBJ databases">
        <title>Egibacter rhizosphaerae EGI 80759T.</title>
        <authorList>
            <person name="Chen D.-D."/>
            <person name="Tian Y."/>
            <person name="Jiao J.-Y."/>
            <person name="Zhang X.-T."/>
            <person name="Zhang Y.-G."/>
            <person name="Zhang Y."/>
            <person name="Xiao M."/>
            <person name="Shu W.-S."/>
            <person name="Li W.-J."/>
        </authorList>
    </citation>
    <scope>NUCLEOTIDE SEQUENCE [LARGE SCALE GENOMIC DNA]</scope>
    <source>
        <strain evidence="3 4">EGI 80759</strain>
    </source>
</reference>
<dbReference type="Proteomes" id="UP000291469">
    <property type="component" value="Chromosome"/>
</dbReference>
<dbReference type="InterPro" id="IPR007253">
    <property type="entry name" value="Cell_wall-bd_2"/>
</dbReference>
<dbReference type="AlphaFoldDB" id="A0A411YIG4"/>
<protein>
    <submittedName>
        <fullName evidence="3">Cell wall-binding repeat-containing protein</fullName>
    </submittedName>
</protein>
<dbReference type="Pfam" id="PF04122">
    <property type="entry name" value="CW_binding_2"/>
    <property type="match status" value="3"/>
</dbReference>
<evidence type="ECO:0000313" key="3">
    <source>
        <dbReference type="EMBL" id="QBI21058.1"/>
    </source>
</evidence>
<dbReference type="OrthoDB" id="9808778at2"/>
<keyword evidence="4" id="KW-1185">Reference proteome</keyword>
<keyword evidence="2" id="KW-1133">Transmembrane helix</keyword>
<dbReference type="Gene3D" id="3.40.50.12090">
    <property type="match status" value="1"/>
</dbReference>
<dbReference type="EMBL" id="CP036402">
    <property type="protein sequence ID" value="QBI21058.1"/>
    <property type="molecule type" value="Genomic_DNA"/>
</dbReference>
<dbReference type="KEGG" id="erz:ER308_16740"/>
<organism evidence="3 4">
    <name type="scientific">Egibacter rhizosphaerae</name>
    <dbReference type="NCBI Taxonomy" id="1670831"/>
    <lineage>
        <taxon>Bacteria</taxon>
        <taxon>Bacillati</taxon>
        <taxon>Actinomycetota</taxon>
        <taxon>Nitriliruptoria</taxon>
        <taxon>Egibacterales</taxon>
        <taxon>Egibacteraceae</taxon>
        <taxon>Egibacter</taxon>
    </lineage>
</organism>
<dbReference type="InterPro" id="IPR051922">
    <property type="entry name" value="Bact_Sporulation_Assoc"/>
</dbReference>
<keyword evidence="2" id="KW-0472">Membrane</keyword>
<name>A0A411YIG4_9ACTN</name>
<dbReference type="PANTHER" id="PTHR30032">
    <property type="entry name" value="N-ACETYLMURAMOYL-L-ALANINE AMIDASE-RELATED"/>
    <property type="match status" value="1"/>
</dbReference>
<dbReference type="PANTHER" id="PTHR30032:SF8">
    <property type="entry name" value="GERMINATION-SPECIFIC N-ACETYLMURAMOYL-L-ALANINE AMIDASE"/>
    <property type="match status" value="1"/>
</dbReference>
<keyword evidence="2" id="KW-0812">Transmembrane</keyword>
<evidence type="ECO:0000256" key="2">
    <source>
        <dbReference type="SAM" id="Phobius"/>
    </source>
</evidence>
<evidence type="ECO:0000256" key="1">
    <source>
        <dbReference type="SAM" id="MobiDB-lite"/>
    </source>
</evidence>
<feature type="transmembrane region" description="Helical" evidence="2">
    <location>
        <begin position="57"/>
        <end position="77"/>
    </location>
</feature>
<feature type="region of interest" description="Disordered" evidence="1">
    <location>
        <begin position="9"/>
        <end position="37"/>
    </location>
</feature>
<accession>A0A411YIG4</accession>
<sequence length="553" mass="56006">MSPALYAVRTRQRSGSAARTPAGLGRRRAEGGPMPPATAGEVAAGTGRIAGSMLVRWAIASVVALAIAVGLVAPAAAERLAGGDRLETAIEVARDSYPADGSAGAVVLARADVFADALAGTPLAVDRAAPMLITSPQGLAEPVAAEIERALGDEASKTVYLLGGEAALSTEVEQQVRALDYQVERLEGATRFETAVAIAEEIGEVERYLMTTGRAFPDALAAGPAAAAADGAVLLTDDEDSAGPTDDVLDANPDTERVAIGGPAAQAHPEADAIVGATREHTAVEVAERFFDDPPAAGLARSGAFPDALTGGAHIGALTAHPGEGGGPMLLTPTNRLAGPVADYLCAGDVAETSVYGGTAAISERIEAAVDTAVEGAGCSGEDPADASLTDTSVLHPRGVGLAQAGMTLHEVEATTGTSLEVLEFETFGGHCYYAQPEGVSGFSLMVGASGDAPPQDPRDGVVWRATTSSIDGSSVATSAGVRPGDSRADVGDAYGAENLTEREHVYQPDGVYLDYRTDDGEHGLRFEIGGDGEVQMIHGGEGDAITAPEGCA</sequence>
<evidence type="ECO:0000313" key="4">
    <source>
        <dbReference type="Proteomes" id="UP000291469"/>
    </source>
</evidence>
<gene>
    <name evidence="3" type="ORF">ER308_16740</name>
</gene>
<proteinExistence type="predicted"/>